<dbReference type="EMBL" id="GBXM01053313">
    <property type="protein sequence ID" value="JAH55264.1"/>
    <property type="molecule type" value="Transcribed_RNA"/>
</dbReference>
<reference evidence="1" key="1">
    <citation type="submission" date="2014-11" db="EMBL/GenBank/DDBJ databases">
        <authorList>
            <person name="Amaro Gonzalez C."/>
        </authorList>
    </citation>
    <scope>NUCLEOTIDE SEQUENCE</scope>
</reference>
<accession>A0A0E9TNL5</accession>
<evidence type="ECO:0000313" key="1">
    <source>
        <dbReference type="EMBL" id="JAH55264.1"/>
    </source>
</evidence>
<dbReference type="AlphaFoldDB" id="A0A0E9TNL5"/>
<sequence length="55" mass="5966">MLKPHMDGLPPTLLCATLAVVCGVKRSSWGSRLQVKIVDRSNIRTRTGHGQSHVG</sequence>
<name>A0A0E9TNL5_ANGAN</name>
<organism evidence="1">
    <name type="scientific">Anguilla anguilla</name>
    <name type="common">European freshwater eel</name>
    <name type="synonym">Muraena anguilla</name>
    <dbReference type="NCBI Taxonomy" id="7936"/>
    <lineage>
        <taxon>Eukaryota</taxon>
        <taxon>Metazoa</taxon>
        <taxon>Chordata</taxon>
        <taxon>Craniata</taxon>
        <taxon>Vertebrata</taxon>
        <taxon>Euteleostomi</taxon>
        <taxon>Actinopterygii</taxon>
        <taxon>Neopterygii</taxon>
        <taxon>Teleostei</taxon>
        <taxon>Anguilliformes</taxon>
        <taxon>Anguillidae</taxon>
        <taxon>Anguilla</taxon>
    </lineage>
</organism>
<proteinExistence type="predicted"/>
<protein>
    <submittedName>
        <fullName evidence="1">Uncharacterized protein</fullName>
    </submittedName>
</protein>
<reference evidence="1" key="2">
    <citation type="journal article" date="2015" name="Fish Shellfish Immunol.">
        <title>Early steps in the European eel (Anguilla anguilla)-Vibrio vulnificus interaction in the gills: Role of the RtxA13 toxin.</title>
        <authorList>
            <person name="Callol A."/>
            <person name="Pajuelo D."/>
            <person name="Ebbesson L."/>
            <person name="Teles M."/>
            <person name="MacKenzie S."/>
            <person name="Amaro C."/>
        </authorList>
    </citation>
    <scope>NUCLEOTIDE SEQUENCE</scope>
</reference>